<proteinExistence type="predicted"/>
<evidence type="ECO:0000313" key="3">
    <source>
        <dbReference type="Proteomes" id="UP000309673"/>
    </source>
</evidence>
<dbReference type="RefSeq" id="WP_136775793.1">
    <property type="nucleotide sequence ID" value="NZ_SUPK01000001.1"/>
</dbReference>
<dbReference type="InterPro" id="IPR011009">
    <property type="entry name" value="Kinase-like_dom_sf"/>
</dbReference>
<dbReference type="EMBL" id="SUPK01000001">
    <property type="protein sequence ID" value="TJY44073.1"/>
    <property type="molecule type" value="Genomic_DNA"/>
</dbReference>
<gene>
    <name evidence="2" type="ORF">E5161_01355</name>
</gene>
<dbReference type="Proteomes" id="UP000309673">
    <property type="component" value="Unassembled WGS sequence"/>
</dbReference>
<dbReference type="AlphaFoldDB" id="A0A4U0FGF4"/>
<dbReference type="SUPFAM" id="SSF56112">
    <property type="entry name" value="Protein kinase-like (PK-like)"/>
    <property type="match status" value="1"/>
</dbReference>
<dbReference type="Gene3D" id="3.30.200.20">
    <property type="entry name" value="Phosphorylase Kinase, domain 1"/>
    <property type="match status" value="1"/>
</dbReference>
<feature type="domain" description="Aminoglycoside phosphotransferase" evidence="1">
    <location>
        <begin position="112"/>
        <end position="262"/>
    </location>
</feature>
<organism evidence="2 3">
    <name type="scientific">Cohnella pontilimi</name>
    <dbReference type="NCBI Taxonomy" id="2564100"/>
    <lineage>
        <taxon>Bacteria</taxon>
        <taxon>Bacillati</taxon>
        <taxon>Bacillota</taxon>
        <taxon>Bacilli</taxon>
        <taxon>Bacillales</taxon>
        <taxon>Paenibacillaceae</taxon>
        <taxon>Cohnella</taxon>
    </lineage>
</organism>
<accession>A0A4U0FGF4</accession>
<evidence type="ECO:0000313" key="2">
    <source>
        <dbReference type="EMBL" id="TJY44073.1"/>
    </source>
</evidence>
<evidence type="ECO:0000259" key="1">
    <source>
        <dbReference type="Pfam" id="PF01636"/>
    </source>
</evidence>
<dbReference type="GO" id="GO:0042601">
    <property type="term" value="C:endospore-forming forespore"/>
    <property type="evidence" value="ECO:0007669"/>
    <property type="project" value="TreeGrafter"/>
</dbReference>
<dbReference type="InterPro" id="IPR002575">
    <property type="entry name" value="Aminoglycoside_PTrfase"/>
</dbReference>
<dbReference type="Gene3D" id="3.90.1200.10">
    <property type="match status" value="1"/>
</dbReference>
<sequence length="331" mass="39246">MIRAEVQLDPEIIQTLVQEHYGLPVLSLQKVRAIYKVFTPYGAFGFKNAEELPDLPLVARLLDRIRLGGFDRIPSFLRTIRGSYLVIHDNQTYFMEKWVELPEVPKLSYPNLASIGWALADFHRSAQGIIPPTESPRFEWGKRKGFLAEALRKLRQWKRYRNKPEENKILDFLFYRCNWALESIRCCSPQRLSARCPDAAVLCHAGLHHKNILVDHQNKIWFIDFETLTYAERVMDLAQLLQYHASAYRWNPAVVNRFLYAYMSRIPAPLAPDEWKLFFSYLAFPRRFYNRMVRYFDSLDRPPELLLKLQETMDQDLEKEYYLQKIQEFIS</sequence>
<protein>
    <recommendedName>
        <fullName evidence="1">Aminoglycoside phosphotransferase domain-containing protein</fullName>
    </recommendedName>
</protein>
<dbReference type="OrthoDB" id="2379727at2"/>
<reference evidence="2 3" key="1">
    <citation type="submission" date="2019-04" db="EMBL/GenBank/DDBJ databases">
        <title>Cohnella sp. nov., isolated from soil.</title>
        <authorList>
            <person name="Kim W."/>
        </authorList>
    </citation>
    <scope>NUCLEOTIDE SEQUENCE [LARGE SCALE GENOMIC DNA]</scope>
    <source>
        <strain evidence="2 3">CAU 1483</strain>
    </source>
</reference>
<dbReference type="InterPro" id="IPR047175">
    <property type="entry name" value="CotS-like"/>
</dbReference>
<dbReference type="PANTHER" id="PTHR39179:SF3">
    <property type="entry name" value="COTS-RELATED PROTEIN"/>
    <property type="match status" value="1"/>
</dbReference>
<comment type="caution">
    <text evidence="2">The sequence shown here is derived from an EMBL/GenBank/DDBJ whole genome shotgun (WGS) entry which is preliminary data.</text>
</comment>
<dbReference type="PANTHER" id="PTHR39179">
    <property type="entry name" value="SPORE COAT PROTEIN I"/>
    <property type="match status" value="1"/>
</dbReference>
<keyword evidence="3" id="KW-1185">Reference proteome</keyword>
<dbReference type="Pfam" id="PF01636">
    <property type="entry name" value="APH"/>
    <property type="match status" value="1"/>
</dbReference>
<name>A0A4U0FGF4_9BACL</name>